<organism evidence="1 2">
    <name type="scientific">Acaryochloris thomasi RCC1774</name>
    <dbReference type="NCBI Taxonomy" id="1764569"/>
    <lineage>
        <taxon>Bacteria</taxon>
        <taxon>Bacillati</taxon>
        <taxon>Cyanobacteriota</taxon>
        <taxon>Cyanophyceae</taxon>
        <taxon>Acaryochloridales</taxon>
        <taxon>Acaryochloridaceae</taxon>
        <taxon>Acaryochloris</taxon>
        <taxon>Acaryochloris thomasi</taxon>
    </lineage>
</organism>
<dbReference type="OrthoDB" id="423143at2"/>
<dbReference type="Proteomes" id="UP000248857">
    <property type="component" value="Unassembled WGS sequence"/>
</dbReference>
<dbReference type="RefSeq" id="WP_110984012.1">
    <property type="nucleotide sequence ID" value="NZ_CAWNWM010000001.1"/>
</dbReference>
<evidence type="ECO:0000313" key="1">
    <source>
        <dbReference type="EMBL" id="PZD75388.1"/>
    </source>
</evidence>
<keyword evidence="2" id="KW-1185">Reference proteome</keyword>
<comment type="caution">
    <text evidence="1">The sequence shown here is derived from an EMBL/GenBank/DDBJ whole genome shotgun (WGS) entry which is preliminary data.</text>
</comment>
<protein>
    <submittedName>
        <fullName evidence="1">Uncharacterized protein</fullName>
    </submittedName>
</protein>
<proteinExistence type="predicted"/>
<reference evidence="1 2" key="1">
    <citation type="journal article" date="2018" name="Sci. Rep.">
        <title>A novel species of the marine cyanobacterium Acaryochloris with a unique pigment content and lifestyle.</title>
        <authorList>
            <person name="Partensky F."/>
            <person name="Six C."/>
            <person name="Ratin M."/>
            <person name="Garczarek L."/>
            <person name="Vaulot D."/>
            <person name="Probert I."/>
            <person name="Calteau A."/>
            <person name="Gourvil P."/>
            <person name="Marie D."/>
            <person name="Grebert T."/>
            <person name="Bouchier C."/>
            <person name="Le Panse S."/>
            <person name="Gachenot M."/>
            <person name="Rodriguez F."/>
            <person name="Garrido J.L."/>
        </authorList>
    </citation>
    <scope>NUCLEOTIDE SEQUENCE [LARGE SCALE GENOMIC DNA]</scope>
    <source>
        <strain evidence="1 2">RCC1774</strain>
    </source>
</reference>
<dbReference type="AlphaFoldDB" id="A0A2W1JPW6"/>
<evidence type="ECO:0000313" key="2">
    <source>
        <dbReference type="Proteomes" id="UP000248857"/>
    </source>
</evidence>
<dbReference type="EMBL" id="PQWO01000001">
    <property type="protein sequence ID" value="PZD75388.1"/>
    <property type="molecule type" value="Genomic_DNA"/>
</dbReference>
<gene>
    <name evidence="1" type="ORF">C1752_00016</name>
</gene>
<accession>A0A2W1JPW6</accession>
<name>A0A2W1JPW6_9CYAN</name>
<sequence length="154" mass="16891">MKKLFMNGLVTVAMVSGICAIPVETRASSATVVSEAGVLRNGQDHFFEVSVQADPLQRLRVQCVTFHELDGLSVFVDGVQVEPKEDFGFEEFALTFAEPIPSGKTLRVVMLNSRVQGQVLKGLAVPYRIFANYPNFSNDEFPLGTAVVRSPAKR</sequence>